<comment type="function">
    <text evidence="6">Catalyzes the 2'-O-methylation of the ribose of cytidine 1402 (C1402) in 16S rRNA.</text>
</comment>
<gene>
    <name evidence="9" type="primary">tpm</name>
    <name evidence="6" type="synonym">rsmI</name>
    <name evidence="9" type="ordered locus">ATP_00375</name>
</gene>
<protein>
    <recommendedName>
        <fullName evidence="6">Ribosomal RNA small subunit methyltransferase I</fullName>
        <ecNumber evidence="6">2.1.1.198</ecNumber>
    </recommendedName>
    <alternativeName>
        <fullName evidence="6">16S rRNA 2'-O-ribose C1402 methyltransferase</fullName>
    </alternativeName>
    <alternativeName>
        <fullName evidence="6">rRNA (cytidine-2'-O-)-methyltransferase RsmI</fullName>
    </alternativeName>
</protein>
<dbReference type="PROSITE" id="PS01296">
    <property type="entry name" value="RSMI"/>
    <property type="match status" value="1"/>
</dbReference>
<dbReference type="InterPro" id="IPR008189">
    <property type="entry name" value="rRNA_ssu_MeTfrase_I"/>
</dbReference>
<dbReference type="SUPFAM" id="SSF53790">
    <property type="entry name" value="Tetrapyrrole methylase"/>
    <property type="match status" value="1"/>
</dbReference>
<dbReference type="KEGG" id="pml:ATP_00375"/>
<dbReference type="InterPro" id="IPR035996">
    <property type="entry name" value="4pyrrol_Methylase_sf"/>
</dbReference>
<dbReference type="NCBIfam" id="TIGR00096">
    <property type="entry name" value="16S rRNA (cytidine(1402)-2'-O)-methyltransferase"/>
    <property type="match status" value="1"/>
</dbReference>
<dbReference type="Pfam" id="PF00590">
    <property type="entry name" value="TP_methylase"/>
    <property type="match status" value="1"/>
</dbReference>
<keyword evidence="5 6" id="KW-0949">S-adenosyl-L-methionine</keyword>
<evidence type="ECO:0000313" key="10">
    <source>
        <dbReference type="Proteomes" id="UP000002020"/>
    </source>
</evidence>
<dbReference type="Gene3D" id="3.30.950.10">
    <property type="entry name" value="Methyltransferase, Cobalt-precorrin-4 Transmethylase, Domain 2"/>
    <property type="match status" value="1"/>
</dbReference>
<keyword evidence="4 6" id="KW-0808">Transferase</keyword>
<dbReference type="PANTHER" id="PTHR46111">
    <property type="entry name" value="RIBOSOMAL RNA SMALL SUBUNIT METHYLTRANSFERASE I"/>
    <property type="match status" value="1"/>
</dbReference>
<dbReference type="InterPro" id="IPR014776">
    <property type="entry name" value="4pyrrole_Mease_sub2"/>
</dbReference>
<feature type="transmembrane region" description="Helical" evidence="7">
    <location>
        <begin position="118"/>
        <end position="145"/>
    </location>
</feature>
<evidence type="ECO:0000256" key="4">
    <source>
        <dbReference type="ARBA" id="ARBA00022679"/>
    </source>
</evidence>
<comment type="similarity">
    <text evidence="6">Belongs to the methyltransferase superfamily. RsmI family.</text>
</comment>
<organism evidence="10">
    <name type="scientific">Phytoplasma mali (strain AT)</name>
    <dbReference type="NCBI Taxonomy" id="482235"/>
    <lineage>
        <taxon>Bacteria</taxon>
        <taxon>Bacillati</taxon>
        <taxon>Mycoplasmatota</taxon>
        <taxon>Mollicutes</taxon>
        <taxon>Acholeplasmatales</taxon>
        <taxon>Acholeplasmataceae</taxon>
        <taxon>Candidatus Phytoplasma</taxon>
        <taxon>16SrX (Apple proliferation group)</taxon>
    </lineage>
</organism>
<evidence type="ECO:0000256" key="7">
    <source>
        <dbReference type="SAM" id="Phobius"/>
    </source>
</evidence>
<dbReference type="InterPro" id="IPR014777">
    <property type="entry name" value="4pyrrole_Mease_sub1"/>
</dbReference>
<dbReference type="InterPro" id="IPR000878">
    <property type="entry name" value="4pyrrol_Mease"/>
</dbReference>
<keyword evidence="10" id="KW-1185">Reference proteome</keyword>
<dbReference type="HOGENOM" id="CLU_044779_1_0_14"/>
<dbReference type="eggNOG" id="COG0313">
    <property type="taxonomic scope" value="Bacteria"/>
</dbReference>
<accession>B3QZF5</accession>
<reference evidence="9 10" key="1">
    <citation type="journal article" date="2008" name="BMC Genomics">
        <title>The linear chromosome of the plant-pathogenic mycoplasma 'Candidatus Phytoplasma mali'.</title>
        <authorList>
            <person name="Kube M."/>
            <person name="Schneider B."/>
            <person name="Kuhl H."/>
            <person name="Dandekar T."/>
            <person name="Heitmann K."/>
            <person name="Migdoll A.M."/>
            <person name="Reinhardt R."/>
            <person name="Seemueller E."/>
        </authorList>
    </citation>
    <scope>NUCLEOTIDE SEQUENCE [LARGE SCALE GENOMIC DNA]</scope>
    <source>
        <strain evidence="9 10">AT</strain>
    </source>
</reference>
<dbReference type="GO" id="GO:0070677">
    <property type="term" value="F:rRNA (cytosine-2'-O-)-methyltransferase activity"/>
    <property type="evidence" value="ECO:0007669"/>
    <property type="project" value="UniProtKB-UniRule"/>
</dbReference>
<dbReference type="FunFam" id="3.40.1010.10:FF:000007">
    <property type="entry name" value="Ribosomal RNA small subunit methyltransferase I"/>
    <property type="match status" value="1"/>
</dbReference>
<keyword evidence="7" id="KW-0472">Membrane</keyword>
<dbReference type="AlphaFoldDB" id="B3QZF5"/>
<evidence type="ECO:0000259" key="8">
    <source>
        <dbReference type="Pfam" id="PF00590"/>
    </source>
</evidence>
<evidence type="ECO:0000256" key="5">
    <source>
        <dbReference type="ARBA" id="ARBA00022691"/>
    </source>
</evidence>
<keyword evidence="7" id="KW-1133">Transmembrane helix</keyword>
<evidence type="ECO:0000256" key="1">
    <source>
        <dbReference type="ARBA" id="ARBA00022490"/>
    </source>
</evidence>
<dbReference type="PIRSF" id="PIRSF005917">
    <property type="entry name" value="MTase_YraL"/>
    <property type="match status" value="1"/>
</dbReference>
<dbReference type="STRING" id="37692.ATP_00375"/>
<comment type="subcellular location">
    <subcellularLocation>
        <location evidence="6">Cytoplasm</location>
    </subcellularLocation>
</comment>
<dbReference type="CDD" id="cd11648">
    <property type="entry name" value="RsmI"/>
    <property type="match status" value="1"/>
</dbReference>
<keyword evidence="2 6" id="KW-0698">rRNA processing</keyword>
<dbReference type="InterPro" id="IPR018063">
    <property type="entry name" value="SAM_MeTrfase_RsmI_CS"/>
</dbReference>
<dbReference type="EMBL" id="CU469464">
    <property type="protein sequence ID" value="CAP18562.1"/>
    <property type="molecule type" value="Genomic_DNA"/>
</dbReference>
<evidence type="ECO:0000313" key="9">
    <source>
        <dbReference type="EMBL" id="CAP18562.1"/>
    </source>
</evidence>
<dbReference type="PANTHER" id="PTHR46111:SF1">
    <property type="entry name" value="RIBOSOMAL RNA SMALL SUBUNIT METHYLTRANSFERASE I"/>
    <property type="match status" value="1"/>
</dbReference>
<evidence type="ECO:0000256" key="3">
    <source>
        <dbReference type="ARBA" id="ARBA00022603"/>
    </source>
</evidence>
<dbReference type="Gene3D" id="3.40.1010.10">
    <property type="entry name" value="Cobalt-precorrin-4 Transmethylase, Domain 1"/>
    <property type="match status" value="1"/>
</dbReference>
<feature type="domain" description="Tetrapyrrole methylase" evidence="8">
    <location>
        <begin position="14"/>
        <end position="212"/>
    </location>
</feature>
<keyword evidence="1 6" id="KW-0963">Cytoplasm</keyword>
<proteinExistence type="inferred from homology"/>
<comment type="catalytic activity">
    <reaction evidence="6">
        <text>cytidine(1402) in 16S rRNA + S-adenosyl-L-methionine = 2'-O-methylcytidine(1402) in 16S rRNA + S-adenosyl-L-homocysteine + H(+)</text>
        <dbReference type="Rhea" id="RHEA:42924"/>
        <dbReference type="Rhea" id="RHEA-COMP:10285"/>
        <dbReference type="Rhea" id="RHEA-COMP:10286"/>
        <dbReference type="ChEBI" id="CHEBI:15378"/>
        <dbReference type="ChEBI" id="CHEBI:57856"/>
        <dbReference type="ChEBI" id="CHEBI:59789"/>
        <dbReference type="ChEBI" id="CHEBI:74495"/>
        <dbReference type="ChEBI" id="CHEBI:82748"/>
        <dbReference type="EC" id="2.1.1.198"/>
    </reaction>
</comment>
<name>B3QZF5_PHYMT</name>
<evidence type="ECO:0000256" key="6">
    <source>
        <dbReference type="HAMAP-Rule" id="MF_01877"/>
    </source>
</evidence>
<sequence>MFLSQKSFIEIKPTLYLVSTPIGNLSDITLRALQILKSVDFILAEDTRISKKLLNFYDIKKPIISFYQYNQQKRLNKILQLLTSNHNLALISDAGTPLISDPGDLLVQEVQTRGFHTIAIPGVTAFLTAFITSSFKLPLIFLGFLPRSQNKKKLFLLKYQFCEATLLIYESSYRVLETLQLLKKIYGNRNISLARELTKKFEQIINTSLEEILKKELFLKGEYVIVIEGFTKSSMLYENFSLLQHIQFYLKQGFSEKESFHKVAKERKISKREIYKKYKI</sequence>
<keyword evidence="3 6" id="KW-0489">Methyltransferase</keyword>
<evidence type="ECO:0000256" key="2">
    <source>
        <dbReference type="ARBA" id="ARBA00022552"/>
    </source>
</evidence>
<dbReference type="GO" id="GO:0005737">
    <property type="term" value="C:cytoplasm"/>
    <property type="evidence" value="ECO:0007669"/>
    <property type="project" value="UniProtKB-SubCell"/>
</dbReference>
<keyword evidence="7" id="KW-0812">Transmembrane</keyword>
<dbReference type="EC" id="2.1.1.198" evidence="6"/>
<dbReference type="HAMAP" id="MF_01877">
    <property type="entry name" value="16SrRNA_methyltr_I"/>
    <property type="match status" value="1"/>
</dbReference>
<dbReference type="Proteomes" id="UP000002020">
    <property type="component" value="Chromosome"/>
</dbReference>